<protein>
    <submittedName>
        <fullName evidence="2">Uncharacterized protein</fullName>
    </submittedName>
</protein>
<feature type="compositionally biased region" description="Basic and acidic residues" evidence="1">
    <location>
        <begin position="59"/>
        <end position="76"/>
    </location>
</feature>
<gene>
    <name evidence="2" type="ORF">C2845_PM18G09980</name>
</gene>
<evidence type="ECO:0000256" key="1">
    <source>
        <dbReference type="SAM" id="MobiDB-lite"/>
    </source>
</evidence>
<comment type="caution">
    <text evidence="2">The sequence shown here is derived from an EMBL/GenBank/DDBJ whole genome shotgun (WGS) entry which is preliminary data.</text>
</comment>
<accession>A0A3L6PK02</accession>
<feature type="region of interest" description="Disordered" evidence="1">
    <location>
        <begin position="54"/>
        <end position="145"/>
    </location>
</feature>
<dbReference type="Proteomes" id="UP000275267">
    <property type="component" value="Unassembled WGS sequence"/>
</dbReference>
<organism evidence="2 3">
    <name type="scientific">Panicum miliaceum</name>
    <name type="common">Proso millet</name>
    <name type="synonym">Broomcorn millet</name>
    <dbReference type="NCBI Taxonomy" id="4540"/>
    <lineage>
        <taxon>Eukaryota</taxon>
        <taxon>Viridiplantae</taxon>
        <taxon>Streptophyta</taxon>
        <taxon>Embryophyta</taxon>
        <taxon>Tracheophyta</taxon>
        <taxon>Spermatophyta</taxon>
        <taxon>Magnoliopsida</taxon>
        <taxon>Liliopsida</taxon>
        <taxon>Poales</taxon>
        <taxon>Poaceae</taxon>
        <taxon>PACMAD clade</taxon>
        <taxon>Panicoideae</taxon>
        <taxon>Panicodae</taxon>
        <taxon>Paniceae</taxon>
        <taxon>Panicinae</taxon>
        <taxon>Panicum</taxon>
        <taxon>Panicum sect. Panicum</taxon>
    </lineage>
</organism>
<name>A0A3L6PK02_PANMI</name>
<feature type="region of interest" description="Disordered" evidence="1">
    <location>
        <begin position="254"/>
        <end position="288"/>
    </location>
</feature>
<reference evidence="3" key="1">
    <citation type="journal article" date="2019" name="Nat. Commun.">
        <title>The genome of broomcorn millet.</title>
        <authorList>
            <person name="Zou C."/>
            <person name="Miki D."/>
            <person name="Li D."/>
            <person name="Tang Q."/>
            <person name="Xiao L."/>
            <person name="Rajput S."/>
            <person name="Deng P."/>
            <person name="Jia W."/>
            <person name="Huang R."/>
            <person name="Zhang M."/>
            <person name="Sun Y."/>
            <person name="Hu J."/>
            <person name="Fu X."/>
            <person name="Schnable P.S."/>
            <person name="Li F."/>
            <person name="Zhang H."/>
            <person name="Feng B."/>
            <person name="Zhu X."/>
            <person name="Liu R."/>
            <person name="Schnable J.C."/>
            <person name="Zhu J.-K."/>
            <person name="Zhang H."/>
        </authorList>
    </citation>
    <scope>NUCLEOTIDE SEQUENCE [LARGE SCALE GENOMIC DNA]</scope>
</reference>
<feature type="compositionally biased region" description="Basic and acidic residues" evidence="1">
    <location>
        <begin position="84"/>
        <end position="97"/>
    </location>
</feature>
<evidence type="ECO:0000313" key="2">
    <source>
        <dbReference type="EMBL" id="RLM58643.1"/>
    </source>
</evidence>
<evidence type="ECO:0000313" key="3">
    <source>
        <dbReference type="Proteomes" id="UP000275267"/>
    </source>
</evidence>
<proteinExistence type="predicted"/>
<dbReference type="AlphaFoldDB" id="A0A3L6PK02"/>
<keyword evidence="3" id="KW-1185">Reference proteome</keyword>
<sequence length="559" mass="60237">MAPRRNMYAAAIYVVRLQAGEIKEEDRLQTKGDDVGCTAMTPKKNLHAALDTISLHPGQTKEKECLDPEGGNHEPHVPSPQATDPKEAKRQRERDRYAGMSAEQKIDRIKKQRVSNMSDEKRVELNRKHRESYKRRKAQSAGVENVRPASTPIIKCTYPGVTRGANELGALRTEENNVMPLSGVTQDIPGPRELTFAGDLTPNETVGTRDIPGLGELTFANNGITPNESGGSQETIFGTDNPENRVVEKVSLRTTQSMDRSHEETRCDPQPTKESAAHHAGSTNNTHDAVDEMQPGMVEDVDWLTGAPPPPPPHPDGVFHLAGGTQVALALRLARHLLPGRQRVVAGCGSHGNVVAFSPLSVHAAGGRGDTLYQRHDFLGTPWPADLAVRGGPTSSPAGRPLAGRRCCSAAASGWTHSAVSSGSPDRSTASTAAASSTCHSCLLTPGPWTGSRCSSCLTSRDGAPSTPCQSSSRTRARRHLRAMVDAVTALPGVLRDAVPKKRVLATVKPPKFKVSYEATTAGSTRLYRGWGPTCPSPGTRRTCEARWRRSMIRAGRRS</sequence>
<feature type="compositionally biased region" description="Basic residues" evidence="1">
    <location>
        <begin position="127"/>
        <end position="138"/>
    </location>
</feature>
<dbReference type="EMBL" id="PQIB02000017">
    <property type="protein sequence ID" value="RLM58643.1"/>
    <property type="molecule type" value="Genomic_DNA"/>
</dbReference>